<feature type="chain" id="PRO_5025420913" evidence="2">
    <location>
        <begin position="38"/>
        <end position="132"/>
    </location>
</feature>
<protein>
    <submittedName>
        <fullName evidence="3">Uncharacterized protein</fullName>
    </submittedName>
</protein>
<feature type="signal peptide" evidence="2">
    <location>
        <begin position="1"/>
        <end position="37"/>
    </location>
</feature>
<name>A0A6C2UL29_9BACT</name>
<evidence type="ECO:0000313" key="4">
    <source>
        <dbReference type="Proteomes" id="UP000346198"/>
    </source>
</evidence>
<dbReference type="Proteomes" id="UP000346198">
    <property type="component" value="Unassembled WGS sequence"/>
</dbReference>
<feature type="region of interest" description="Disordered" evidence="1">
    <location>
        <begin position="36"/>
        <end position="99"/>
    </location>
</feature>
<evidence type="ECO:0000313" key="3">
    <source>
        <dbReference type="EMBL" id="VGO20930.1"/>
    </source>
</evidence>
<organism evidence="3 4">
    <name type="scientific">Pontiella sulfatireligans</name>
    <dbReference type="NCBI Taxonomy" id="2750658"/>
    <lineage>
        <taxon>Bacteria</taxon>
        <taxon>Pseudomonadati</taxon>
        <taxon>Kiritimatiellota</taxon>
        <taxon>Kiritimatiellia</taxon>
        <taxon>Kiritimatiellales</taxon>
        <taxon>Pontiellaceae</taxon>
        <taxon>Pontiella</taxon>
    </lineage>
</organism>
<proteinExistence type="predicted"/>
<keyword evidence="4" id="KW-1185">Reference proteome</keyword>
<gene>
    <name evidence="3" type="ORF">SCARR_02997</name>
</gene>
<accession>A0A6C2UL29</accession>
<keyword evidence="2" id="KW-0732">Signal</keyword>
<sequence length="132" mass="14111">MGATVSFPRKNTIQAMHPISKKHLIILAALSAATCLAQPPTDPPEDRPPHNRMPHPPTTRPPGIQNPATPKPPPLAPPKQTARPAPQPVVAATPKSPVKTIEAAESPAPRLSGYIVFFGTVLLFFRRADTAE</sequence>
<evidence type="ECO:0000256" key="1">
    <source>
        <dbReference type="SAM" id="MobiDB-lite"/>
    </source>
</evidence>
<reference evidence="3 4" key="1">
    <citation type="submission" date="2019-04" db="EMBL/GenBank/DDBJ databases">
        <authorList>
            <person name="Van Vliet M D."/>
        </authorList>
    </citation>
    <scope>NUCLEOTIDE SEQUENCE [LARGE SCALE GENOMIC DNA]</scope>
    <source>
        <strain evidence="3 4">F21</strain>
    </source>
</reference>
<dbReference type="AlphaFoldDB" id="A0A6C2UL29"/>
<evidence type="ECO:0000256" key="2">
    <source>
        <dbReference type="SAM" id="SignalP"/>
    </source>
</evidence>
<dbReference type="EMBL" id="CAAHFH010000002">
    <property type="protein sequence ID" value="VGO20930.1"/>
    <property type="molecule type" value="Genomic_DNA"/>
</dbReference>